<reference evidence="1 2" key="1">
    <citation type="submission" date="2019-08" db="EMBL/GenBank/DDBJ databases">
        <title>Bacillus genomes from the desert of Cuatro Cienegas, Coahuila.</title>
        <authorList>
            <person name="Olmedo-Alvarez G."/>
        </authorList>
    </citation>
    <scope>NUCLEOTIDE SEQUENCE [LARGE SCALE GENOMIC DNA]</scope>
    <source>
        <strain evidence="1 2">CH87b_3T</strain>
    </source>
</reference>
<accession>A0A5D4UM21</accession>
<evidence type="ECO:0000313" key="1">
    <source>
        <dbReference type="EMBL" id="TYS88334.1"/>
    </source>
</evidence>
<organism evidence="1 2">
    <name type="scientific">Rossellomorea aquimaris</name>
    <dbReference type="NCBI Taxonomy" id="189382"/>
    <lineage>
        <taxon>Bacteria</taxon>
        <taxon>Bacillati</taxon>
        <taxon>Bacillota</taxon>
        <taxon>Bacilli</taxon>
        <taxon>Bacillales</taxon>
        <taxon>Bacillaceae</taxon>
        <taxon>Rossellomorea</taxon>
    </lineage>
</organism>
<sequence length="239" mass="28617">MEFNAAYLSGTLALTGALLGQWLNNRYTNQRENKKYLKEVYQELFSPIILDVFAYYDIRTNFRRAHDIKDDIDEEDVINKIHKTIESNIKYAGKELISSVHRLKRNEYYEDFKGGEEDNSKINLCVAFLEEFLINIRETKVESEKLEKLAFEYKIKYFIWFLLSDRNIYCEAAMRIMWIFDFDDVNESYYQHLKIRFENVGRENFLDVLEEELSSKVSSNCMDMFKESFMRSLREGLAY</sequence>
<evidence type="ECO:0000313" key="2">
    <source>
        <dbReference type="Proteomes" id="UP000324269"/>
    </source>
</evidence>
<dbReference type="EMBL" id="VTEZ01000001">
    <property type="protein sequence ID" value="TYS88334.1"/>
    <property type="molecule type" value="Genomic_DNA"/>
</dbReference>
<name>A0A5D4UM21_9BACI</name>
<proteinExistence type="predicted"/>
<protein>
    <submittedName>
        <fullName evidence="1">Uncharacterized protein</fullName>
    </submittedName>
</protein>
<dbReference type="RefSeq" id="WP_148967634.1">
    <property type="nucleotide sequence ID" value="NZ_JBNIKW010000001.1"/>
</dbReference>
<dbReference type="AlphaFoldDB" id="A0A5D4UM21"/>
<gene>
    <name evidence="1" type="ORF">FZC85_02525</name>
</gene>
<dbReference type="OrthoDB" id="2942293at2"/>
<dbReference type="Proteomes" id="UP000324269">
    <property type="component" value="Unassembled WGS sequence"/>
</dbReference>
<comment type="caution">
    <text evidence="1">The sequence shown here is derived from an EMBL/GenBank/DDBJ whole genome shotgun (WGS) entry which is preliminary data.</text>
</comment>